<evidence type="ECO:0000313" key="10">
    <source>
        <dbReference type="Proteomes" id="UP000009320"/>
    </source>
</evidence>
<feature type="chain" id="PRO_5009961774" evidence="8">
    <location>
        <begin position="29"/>
        <end position="420"/>
    </location>
</feature>
<keyword evidence="2" id="KW-0813">Transport</keyword>
<keyword evidence="4 8" id="KW-0732">Signal</keyword>
<sequence>MNKWLRRLSLVGLAALGLTLAGCGNKQASEESHNGKKVTIEYFNQKKEMSGTLKEIIKDFEKKNPDIHVKELDVPDAGTVLKTRMLSGDVPDVINIYPQNIDYQEWAKAGYFEDMTNAPYIKNIKNHYADQFKINGKIYNAPLSANVYGFFYNATEFEKLGIKPPKTWADFEAAVEKIKKSGKAPFAVAGTEPWTLNGYHQLSLATVTGGAKQANKLLRYSAPNGIKVNNPYIQKDFNRLNLLRLNAQKNWRGASYNDAVVSFASGQSLIMPNGSWALPMINQQKPKFKVRTFAFPAAKPNHEMTVGSGDLALSISSKSKHKKAAEKFVAYMTTPAAMQKYYDVDGSPVAVKGVKQKGPNSQLGGLSQLAFTKHDMVWLAQDWTSENDFFNLTASYLMTGNKQQMVNDMNTFFNPMKAAN</sequence>
<protein>
    <submittedName>
        <fullName evidence="9">Substrate-binding protein MsmE2</fullName>
    </submittedName>
</protein>
<name>I7IVE5_9LACO</name>
<dbReference type="PATRIC" id="fig|1423758.3.peg.1279"/>
<dbReference type="GO" id="GO:0055085">
    <property type="term" value="P:transmembrane transport"/>
    <property type="evidence" value="ECO:0007669"/>
    <property type="project" value="InterPro"/>
</dbReference>
<evidence type="ECO:0000313" key="9">
    <source>
        <dbReference type="EMBL" id="CCI81303.1"/>
    </source>
</evidence>
<evidence type="ECO:0000256" key="4">
    <source>
        <dbReference type="ARBA" id="ARBA00022729"/>
    </source>
</evidence>
<keyword evidence="5" id="KW-0472">Membrane</keyword>
<dbReference type="EMBL" id="CAKE01000002">
    <property type="protein sequence ID" value="CCI81303.1"/>
    <property type="molecule type" value="Genomic_DNA"/>
</dbReference>
<dbReference type="PANTHER" id="PTHR43649">
    <property type="entry name" value="ARABINOSE-BINDING PROTEIN-RELATED"/>
    <property type="match status" value="1"/>
</dbReference>
<organism evidence="9 10">
    <name type="scientific">Lactobacillus hominis DSM 23910 = CRBIP 24.179</name>
    <dbReference type="NCBI Taxonomy" id="1423758"/>
    <lineage>
        <taxon>Bacteria</taxon>
        <taxon>Bacillati</taxon>
        <taxon>Bacillota</taxon>
        <taxon>Bacilli</taxon>
        <taxon>Lactobacillales</taxon>
        <taxon>Lactobacillaceae</taxon>
        <taxon>Lactobacillus</taxon>
    </lineage>
</organism>
<evidence type="ECO:0000256" key="2">
    <source>
        <dbReference type="ARBA" id="ARBA00022448"/>
    </source>
</evidence>
<gene>
    <name evidence="9" type="ORF">BN55_07015</name>
</gene>
<feature type="signal peptide" evidence="8">
    <location>
        <begin position="1"/>
        <end position="28"/>
    </location>
</feature>
<accession>I7IVE5</accession>
<keyword evidence="3" id="KW-1003">Cell membrane</keyword>
<dbReference type="PANTHER" id="PTHR43649:SF33">
    <property type="entry name" value="POLYGALACTURONAN_RHAMNOGALACTURONAN-BINDING PROTEIN YTCQ"/>
    <property type="match status" value="1"/>
</dbReference>
<dbReference type="InterPro" id="IPR050490">
    <property type="entry name" value="Bact_solute-bd_prot1"/>
</dbReference>
<comment type="caution">
    <text evidence="9">The sequence shown here is derived from an EMBL/GenBank/DDBJ whole genome shotgun (WGS) entry which is preliminary data.</text>
</comment>
<dbReference type="PROSITE" id="PS01037">
    <property type="entry name" value="SBP_BACTERIAL_1"/>
    <property type="match status" value="1"/>
</dbReference>
<dbReference type="AlphaFoldDB" id="I7IVE5"/>
<comment type="similarity">
    <text evidence="1">Belongs to the bacterial solute-binding protein 1 family.</text>
</comment>
<dbReference type="RefSeq" id="WP_008470004.1">
    <property type="nucleotide sequence ID" value="NZ_AYZP01000003.1"/>
</dbReference>
<reference evidence="9 10" key="1">
    <citation type="submission" date="2012-06" db="EMBL/GenBank/DDBJ databases">
        <title>Draft Genome Sequence of Lactobacillus hominis Strain CRBIP 24.179T, isolated from human intestine.</title>
        <authorList>
            <person name="Cousin S."/>
            <person name="Ma L."/>
            <person name="Bizet C."/>
            <person name="Loux V."/>
            <person name="Bouchier C."/>
            <person name="Clermont D."/>
            <person name="Creno S."/>
        </authorList>
    </citation>
    <scope>NUCLEOTIDE SEQUENCE [LARGE SCALE GENOMIC DNA]</scope>
    <source>
        <strain evidence="10">CRBIP 24.179T</strain>
    </source>
</reference>
<dbReference type="InterPro" id="IPR006059">
    <property type="entry name" value="SBP"/>
</dbReference>
<evidence type="ECO:0000256" key="1">
    <source>
        <dbReference type="ARBA" id="ARBA00008520"/>
    </source>
</evidence>
<evidence type="ECO:0000256" key="6">
    <source>
        <dbReference type="ARBA" id="ARBA00023139"/>
    </source>
</evidence>
<dbReference type="Pfam" id="PF01547">
    <property type="entry name" value="SBP_bac_1"/>
    <property type="match status" value="1"/>
</dbReference>
<dbReference type="PROSITE" id="PS51257">
    <property type="entry name" value="PROKAR_LIPOPROTEIN"/>
    <property type="match status" value="1"/>
</dbReference>
<keyword evidence="7" id="KW-0449">Lipoprotein</keyword>
<dbReference type="InterPro" id="IPR006061">
    <property type="entry name" value="SBP_1_CS"/>
</dbReference>
<dbReference type="GeneID" id="82846578"/>
<dbReference type="Gene3D" id="3.40.190.10">
    <property type="entry name" value="Periplasmic binding protein-like II"/>
    <property type="match status" value="2"/>
</dbReference>
<keyword evidence="6" id="KW-0564">Palmitate</keyword>
<dbReference type="Proteomes" id="UP000009320">
    <property type="component" value="Unassembled WGS sequence"/>
</dbReference>
<keyword evidence="10" id="KW-1185">Reference proteome</keyword>
<dbReference type="OrthoDB" id="9798191at2"/>
<dbReference type="eggNOG" id="COG1653">
    <property type="taxonomic scope" value="Bacteria"/>
</dbReference>
<evidence type="ECO:0000256" key="3">
    <source>
        <dbReference type="ARBA" id="ARBA00022475"/>
    </source>
</evidence>
<evidence type="ECO:0000256" key="7">
    <source>
        <dbReference type="ARBA" id="ARBA00023288"/>
    </source>
</evidence>
<evidence type="ECO:0000256" key="5">
    <source>
        <dbReference type="ARBA" id="ARBA00023136"/>
    </source>
</evidence>
<proteinExistence type="inferred from homology"/>
<evidence type="ECO:0000256" key="8">
    <source>
        <dbReference type="SAM" id="SignalP"/>
    </source>
</evidence>
<dbReference type="STRING" id="1423758.FC41_GL001266"/>
<dbReference type="SUPFAM" id="SSF53850">
    <property type="entry name" value="Periplasmic binding protein-like II"/>
    <property type="match status" value="1"/>
</dbReference>